<sequence>MEEKKEIKKRGRKPKGGKIIENKIHIDEPICISQNIILHLKCSMQDILSCNIQIGIEPYIYSNCHEEIVVEDENIPISQKLKNLAIKLHSNDMNITKTDCFWCTYSYDTPPVHIPKCKINDTYHVYGSFCCPECASAYLFKEQLDDSTVFERYHLLNYLYGSVYNYTKNFIPAPPPHYLLSKFGGTLTIQDFRASLRTDKVIMVVNKPLCAVYPELIQSNNEFMITSIKNTKPEQNYKLCRKKIN</sequence>
<dbReference type="EMBL" id="MN739097">
    <property type="protein sequence ID" value="QHS88484.1"/>
    <property type="molecule type" value="Genomic_DNA"/>
</dbReference>
<proteinExistence type="predicted"/>
<organism evidence="1">
    <name type="scientific">viral metagenome</name>
    <dbReference type="NCBI Taxonomy" id="1070528"/>
    <lineage>
        <taxon>unclassified sequences</taxon>
        <taxon>metagenomes</taxon>
        <taxon>organismal metagenomes</taxon>
    </lineage>
</organism>
<name>A0A6C0B9K5_9ZZZZ</name>
<dbReference type="AlphaFoldDB" id="A0A6C0B9K5"/>
<evidence type="ECO:0000313" key="1">
    <source>
        <dbReference type="EMBL" id="QHS88484.1"/>
    </source>
</evidence>
<evidence type="ECO:0008006" key="2">
    <source>
        <dbReference type="Google" id="ProtNLM"/>
    </source>
</evidence>
<protein>
    <recommendedName>
        <fullName evidence="2">MYM-type domain-containing protein</fullName>
    </recommendedName>
</protein>
<accession>A0A6C0B9K5</accession>
<reference evidence="1" key="1">
    <citation type="journal article" date="2020" name="Nature">
        <title>Giant virus diversity and host interactions through global metagenomics.</title>
        <authorList>
            <person name="Schulz F."/>
            <person name="Roux S."/>
            <person name="Paez-Espino D."/>
            <person name="Jungbluth S."/>
            <person name="Walsh D.A."/>
            <person name="Denef V.J."/>
            <person name="McMahon K.D."/>
            <person name="Konstantinidis K.T."/>
            <person name="Eloe-Fadrosh E.A."/>
            <person name="Kyrpides N.C."/>
            <person name="Woyke T."/>
        </authorList>
    </citation>
    <scope>NUCLEOTIDE SEQUENCE</scope>
    <source>
        <strain evidence="1">GVMAG-M-3300010158-55</strain>
    </source>
</reference>